<dbReference type="AlphaFoldDB" id="A0A2Z6R304"/>
<gene>
    <name evidence="3" type="ORF">RclHR1_27340002</name>
</gene>
<dbReference type="PANTHER" id="PTHR19446">
    <property type="entry name" value="REVERSE TRANSCRIPTASES"/>
    <property type="match status" value="1"/>
</dbReference>
<reference evidence="3 4" key="1">
    <citation type="submission" date="2017-11" db="EMBL/GenBank/DDBJ databases">
        <title>The genome of Rhizophagus clarus HR1 reveals common genetic basis of auxotrophy among arbuscular mycorrhizal fungi.</title>
        <authorList>
            <person name="Kobayashi Y."/>
        </authorList>
    </citation>
    <scope>NUCLEOTIDE SEQUENCE [LARGE SCALE GENOMIC DNA]</scope>
    <source>
        <strain evidence="3 4">HR1</strain>
    </source>
</reference>
<name>A0A2Z6R304_9GLOM</name>
<comment type="caution">
    <text evidence="3">The sequence shown here is derived from an EMBL/GenBank/DDBJ whole genome shotgun (WGS) entry which is preliminary data.</text>
</comment>
<proteinExistence type="predicted"/>
<evidence type="ECO:0000313" key="3">
    <source>
        <dbReference type="EMBL" id="GBB96355.1"/>
    </source>
</evidence>
<keyword evidence="4" id="KW-1185">Reference proteome</keyword>
<dbReference type="Proteomes" id="UP000247702">
    <property type="component" value="Unassembled WGS sequence"/>
</dbReference>
<sequence>MTDNNFNYDSFVRNPPNPVNIENLSLQDSLFSSPSLSPPLSNSFNISSFNINGLKMHSQNKIEQLNNFFSLKHISFGGVVDTHLHPKQMQFLSKRLSNYTVFSSSLDTSLHIRFSGAANFCSLHTPTSDQALRDTTIDLLIQALSDTKRLGFHHTICGDFNMHLDQFYPIFFNQLQIASKRIHRLFNFLLSSGYVDFTPINFSDSLGTFHHADVITRIDYIWSCPLLKSFLLTSIISDVCDSSLSDHYPVVTYFDSFLLSSSVKLARTHQLKRRSRRIFLLDSVSPALWDDFSAHIDASCTVPPNTFASWHINRMCEYLHSSIIAGATAVLPSRTIGNDHTPKLPKELETLIQHYHFLNRVLHSIKLLRKYPHSFSSSHDRKWTVYLVRLENIFRLYKSCFTTVPVLPPTLSSCRADNFKHIFDILTHSSSSLRGLHLLKDKEYQDLSIKSHIEKRDLNFDTDISSFINSALSHSRRRIVLDRVFIDHPTAPRLLTDPLDISDAVVNHFQHAVPIKSTPPAHISALLDRWRSEYSPMDLVSPAIYDSLLSPPSLDKWLSTLSSMPKGKAPGPSMITYEMLKHLGPAANALLLALICKCFASADIPDLWRQAMVFPISKPHEWRCQLQNTRLITLLEVIQKSFVKLLYNHLSSILAAHTVLTGGNFAGLPGGTCRDPIITLESIIHHANCTNSPLWILSQDISKAFDSVHLTMLKFALERIRLLASSIQLILSLFMSRSNRVFTAHGDTPSYQKEMLNPYILRSPSLLTTPLDDSSHLLINNLVFMDDSTLISSSKSGLEQMLSITEEFYALNNTSANHHKYVLISNSLPLTTTSNISLVDFNLSLSSLNRISSISVTPISITSSFRFLGVWFNIKGSRDFVKKQIAHECNSFAATLRPAKLTAKQVVYLYNTVLIPKLEYRMQVTHLSDMDCYIAIRLVRSLVKHKANFSRTLPNPILYLSQALGLINLSSYLIQCHVNNLFLMANSSTSFIQRLFVYRLMLIQFQFLIPVSPLLVADWSLWFNMNAFKCDYIACTLASMVSTPFRLQHANSTSLCPDLTLPGHTPLYSCMSPKTFKAYLKVL</sequence>
<protein>
    <recommendedName>
        <fullName evidence="2">Reverse transcriptase domain-containing protein</fullName>
    </recommendedName>
</protein>
<dbReference type="InterPro" id="IPR000477">
    <property type="entry name" value="RT_dom"/>
</dbReference>
<dbReference type="Gene3D" id="3.60.10.10">
    <property type="entry name" value="Endonuclease/exonuclease/phosphatase"/>
    <property type="match status" value="1"/>
</dbReference>
<feature type="transmembrane region" description="Helical" evidence="1">
    <location>
        <begin position="995"/>
        <end position="1016"/>
    </location>
</feature>
<keyword evidence="1" id="KW-0812">Transmembrane</keyword>
<accession>A0A2Z6R304</accession>
<dbReference type="SUPFAM" id="SSF56219">
    <property type="entry name" value="DNase I-like"/>
    <property type="match status" value="1"/>
</dbReference>
<evidence type="ECO:0000256" key="1">
    <source>
        <dbReference type="SAM" id="Phobius"/>
    </source>
</evidence>
<keyword evidence="1" id="KW-0472">Membrane</keyword>
<organism evidence="3 4">
    <name type="scientific">Rhizophagus clarus</name>
    <dbReference type="NCBI Taxonomy" id="94130"/>
    <lineage>
        <taxon>Eukaryota</taxon>
        <taxon>Fungi</taxon>
        <taxon>Fungi incertae sedis</taxon>
        <taxon>Mucoromycota</taxon>
        <taxon>Glomeromycotina</taxon>
        <taxon>Glomeromycetes</taxon>
        <taxon>Glomerales</taxon>
        <taxon>Glomeraceae</taxon>
        <taxon>Rhizophagus</taxon>
    </lineage>
</organism>
<evidence type="ECO:0000259" key="2">
    <source>
        <dbReference type="Pfam" id="PF00078"/>
    </source>
</evidence>
<dbReference type="Pfam" id="PF00078">
    <property type="entry name" value="RVT_1"/>
    <property type="match status" value="1"/>
</dbReference>
<keyword evidence="1" id="KW-1133">Transmembrane helix</keyword>
<evidence type="ECO:0000313" key="4">
    <source>
        <dbReference type="Proteomes" id="UP000247702"/>
    </source>
</evidence>
<dbReference type="InterPro" id="IPR036691">
    <property type="entry name" value="Endo/exonu/phosph_ase_sf"/>
</dbReference>
<feature type="domain" description="Reverse transcriptase" evidence="2">
    <location>
        <begin position="620"/>
        <end position="871"/>
    </location>
</feature>
<dbReference type="EMBL" id="BEXD01001929">
    <property type="protein sequence ID" value="GBB96355.1"/>
    <property type="molecule type" value="Genomic_DNA"/>
</dbReference>
<dbReference type="STRING" id="94130.A0A2Z6R304"/>